<dbReference type="InterPro" id="IPR000847">
    <property type="entry name" value="LysR_HTH_N"/>
</dbReference>
<dbReference type="Proteomes" id="UP000000547">
    <property type="component" value="Chromosome"/>
</dbReference>
<evidence type="ECO:0000256" key="1">
    <source>
        <dbReference type="ARBA" id="ARBA00009437"/>
    </source>
</evidence>
<gene>
    <name evidence="6" type="ordered locus">CPS_2971</name>
</gene>
<dbReference type="InterPro" id="IPR036388">
    <property type="entry name" value="WH-like_DNA-bd_sf"/>
</dbReference>
<evidence type="ECO:0000256" key="2">
    <source>
        <dbReference type="ARBA" id="ARBA00023015"/>
    </source>
</evidence>
<dbReference type="InterPro" id="IPR036390">
    <property type="entry name" value="WH_DNA-bd_sf"/>
</dbReference>
<dbReference type="Gene3D" id="1.10.10.10">
    <property type="entry name" value="Winged helix-like DNA-binding domain superfamily/Winged helix DNA-binding domain"/>
    <property type="match status" value="1"/>
</dbReference>
<evidence type="ECO:0000256" key="3">
    <source>
        <dbReference type="ARBA" id="ARBA00023125"/>
    </source>
</evidence>
<sequence>MHSQLPPLNSIRVFDAAARLGSFKKAAEELHVTPTAISHQIKTLEEALGTLLFVRKTRVIQLTPEGKLLAETAYNILQQLTNTISEISNTKNIITVSTTSSFAAMWLVPNLSKFNQLYPDIDVAVKTGEQVEDLEKDRRIDLAIRYGTYDNSLKNSILLTTEEIGVYATPYYIKSINLLGSANLLETKWDNKNLTEISWHTLFKDNNNHELVYKTRQFTQEHHIIQAALAGQGIALVSSLLVQNAIEQGWLVKYHFTENRKKIDGFSYYLVIPEHNLRSKSIMAFKNWLVDELM</sequence>
<dbReference type="HOGENOM" id="CLU_039613_37_0_6"/>
<dbReference type="GO" id="GO:0003700">
    <property type="term" value="F:DNA-binding transcription factor activity"/>
    <property type="evidence" value="ECO:0007669"/>
    <property type="project" value="InterPro"/>
</dbReference>
<dbReference type="Gene3D" id="3.40.190.10">
    <property type="entry name" value="Periplasmic binding protein-like II"/>
    <property type="match status" value="2"/>
</dbReference>
<dbReference type="SUPFAM" id="SSF53850">
    <property type="entry name" value="Periplasmic binding protein-like II"/>
    <property type="match status" value="1"/>
</dbReference>
<accession>Q47ZU8</accession>
<dbReference type="GO" id="GO:0006351">
    <property type="term" value="P:DNA-templated transcription"/>
    <property type="evidence" value="ECO:0007669"/>
    <property type="project" value="TreeGrafter"/>
</dbReference>
<dbReference type="EMBL" id="CP000083">
    <property type="protein sequence ID" value="AAZ28856.1"/>
    <property type="molecule type" value="Genomic_DNA"/>
</dbReference>
<dbReference type="PANTHER" id="PTHR30537:SF26">
    <property type="entry name" value="GLYCINE CLEAVAGE SYSTEM TRANSCRIPTIONAL ACTIVATOR"/>
    <property type="match status" value="1"/>
</dbReference>
<keyword evidence="3" id="KW-0238">DNA-binding</keyword>
<dbReference type="InterPro" id="IPR005119">
    <property type="entry name" value="LysR_subst-bd"/>
</dbReference>
<dbReference type="GO" id="GO:0043565">
    <property type="term" value="F:sequence-specific DNA binding"/>
    <property type="evidence" value="ECO:0007669"/>
    <property type="project" value="TreeGrafter"/>
</dbReference>
<feature type="domain" description="HTH lysR-type" evidence="5">
    <location>
        <begin position="6"/>
        <end position="63"/>
    </location>
</feature>
<protein>
    <submittedName>
        <fullName evidence="6">Substrate-binding transcriptional regulator, LysR family</fullName>
    </submittedName>
</protein>
<evidence type="ECO:0000313" key="7">
    <source>
        <dbReference type="Proteomes" id="UP000000547"/>
    </source>
</evidence>
<comment type="similarity">
    <text evidence="1">Belongs to the LysR transcriptional regulatory family.</text>
</comment>
<organism evidence="6 7">
    <name type="scientific">Colwellia psychrerythraea (strain 34H / ATCC BAA-681)</name>
    <name type="common">Vibrio psychroerythus</name>
    <dbReference type="NCBI Taxonomy" id="167879"/>
    <lineage>
        <taxon>Bacteria</taxon>
        <taxon>Pseudomonadati</taxon>
        <taxon>Pseudomonadota</taxon>
        <taxon>Gammaproteobacteria</taxon>
        <taxon>Alteromonadales</taxon>
        <taxon>Colwelliaceae</taxon>
        <taxon>Colwellia</taxon>
    </lineage>
</organism>
<dbReference type="Pfam" id="PF00126">
    <property type="entry name" value="HTH_1"/>
    <property type="match status" value="1"/>
</dbReference>
<reference evidence="6" key="1">
    <citation type="journal article" date="2005" name="Proc. Natl. Acad. Sci. U.S.A.">
        <title>The psychrophilic lifestyle as revealed by the genome sequence of Colwellia psychrerythraea 34H through genomic and proteomic analyses.</title>
        <authorList>
            <person name="Methe B.A."/>
            <person name="Nelson K.E."/>
            <person name="Deming J.W."/>
            <person name="Momen B."/>
            <person name="Melamud E."/>
            <person name="Zhang X."/>
            <person name="Moult J."/>
            <person name="Madupu R."/>
            <person name="Nelson W.C."/>
            <person name="Dodson R.J."/>
            <person name="Brinkac L.M."/>
            <person name="Daugherty S.C."/>
            <person name="Durkin A.S."/>
            <person name="DeBoy R.T."/>
            <person name="Kolonay J.F."/>
            <person name="Sullivan S.A."/>
            <person name="Zhou L."/>
            <person name="Davidsen T.M."/>
            <person name="Wu M."/>
            <person name="Huston A.L."/>
            <person name="Lewis M."/>
            <person name="Weaver B."/>
            <person name="Weidman J.F."/>
            <person name="Khouri H."/>
            <person name="Utterback T.R."/>
            <person name="Feldblyum T.V."/>
            <person name="Fraser C.M."/>
        </authorList>
    </citation>
    <scope>NUCLEOTIDE SEQUENCE [LARGE SCALE GENOMIC DNA]</scope>
    <source>
        <strain evidence="6">34H</strain>
    </source>
</reference>
<dbReference type="SUPFAM" id="SSF46785">
    <property type="entry name" value="Winged helix' DNA-binding domain"/>
    <property type="match status" value="1"/>
</dbReference>
<evidence type="ECO:0000256" key="4">
    <source>
        <dbReference type="ARBA" id="ARBA00023163"/>
    </source>
</evidence>
<dbReference type="Pfam" id="PF03466">
    <property type="entry name" value="LysR_substrate"/>
    <property type="match status" value="1"/>
</dbReference>
<proteinExistence type="inferred from homology"/>
<dbReference type="PRINTS" id="PR00039">
    <property type="entry name" value="HTHLYSR"/>
</dbReference>
<dbReference type="KEGG" id="cps:CPS_2971"/>
<evidence type="ECO:0000259" key="5">
    <source>
        <dbReference type="PROSITE" id="PS50931"/>
    </source>
</evidence>
<name>Q47ZU8_COLP3</name>
<dbReference type="InterPro" id="IPR058163">
    <property type="entry name" value="LysR-type_TF_proteobact-type"/>
</dbReference>
<dbReference type="AlphaFoldDB" id="Q47ZU8"/>
<evidence type="ECO:0000313" key="6">
    <source>
        <dbReference type="EMBL" id="AAZ28856.1"/>
    </source>
</evidence>
<keyword evidence="4" id="KW-0804">Transcription</keyword>
<dbReference type="PROSITE" id="PS50931">
    <property type="entry name" value="HTH_LYSR"/>
    <property type="match status" value="1"/>
</dbReference>
<dbReference type="PANTHER" id="PTHR30537">
    <property type="entry name" value="HTH-TYPE TRANSCRIPTIONAL REGULATOR"/>
    <property type="match status" value="1"/>
</dbReference>
<keyword evidence="2" id="KW-0805">Transcription regulation</keyword>
<dbReference type="FunFam" id="1.10.10.10:FF:000038">
    <property type="entry name" value="Glycine cleavage system transcriptional activator"/>
    <property type="match status" value="1"/>
</dbReference>
<dbReference type="STRING" id="167879.CPS_2971"/>